<evidence type="ECO:0000313" key="3">
    <source>
        <dbReference type="Proteomes" id="UP000635071"/>
    </source>
</evidence>
<reference evidence="2" key="2">
    <citation type="submission" date="2020-09" db="EMBL/GenBank/DDBJ databases">
        <authorList>
            <person name="Sun Q."/>
            <person name="Zhou Y."/>
        </authorList>
    </citation>
    <scope>NUCLEOTIDE SEQUENCE</scope>
    <source>
        <strain evidence="2">CGMCC 1.15519</strain>
    </source>
</reference>
<feature type="transmembrane region" description="Helical" evidence="1">
    <location>
        <begin position="6"/>
        <end position="28"/>
    </location>
</feature>
<dbReference type="RefSeq" id="WP_188760909.1">
    <property type="nucleotide sequence ID" value="NZ_BMJM01000001.1"/>
</dbReference>
<keyword evidence="3" id="KW-1185">Reference proteome</keyword>
<accession>A0A917E3S9</accession>
<sequence>MIGDEGAAAAVLVPVIGAGGSGLARLLAGGRHVRLLVAGNPPPGVAMPPAEGFERFVQVVWPGQVGPIVADALRLPFYEAVFDRALVTTPLPRLAAKASLREIWRVLAPAGLAVFVVKARRPWQGTGWSRKGLEAVLGEAMFEVLDWQVAAVPDRWHLVLVGKRDGLRPAMIGRVDAVESLVGAT</sequence>
<evidence type="ECO:0000256" key="1">
    <source>
        <dbReference type="SAM" id="Phobius"/>
    </source>
</evidence>
<dbReference type="SUPFAM" id="SSF53335">
    <property type="entry name" value="S-adenosyl-L-methionine-dependent methyltransferases"/>
    <property type="match status" value="1"/>
</dbReference>
<dbReference type="AlphaFoldDB" id="A0A917E3S9"/>
<dbReference type="Gene3D" id="3.40.50.150">
    <property type="entry name" value="Vaccinia Virus protein VP39"/>
    <property type="match status" value="1"/>
</dbReference>
<evidence type="ECO:0000313" key="2">
    <source>
        <dbReference type="EMBL" id="GGD98404.1"/>
    </source>
</evidence>
<comment type="caution">
    <text evidence="2">The sequence shown here is derived from an EMBL/GenBank/DDBJ whole genome shotgun (WGS) entry which is preliminary data.</text>
</comment>
<organism evidence="2 3">
    <name type="scientific">Sandarakinorhabdus glacialis</name>
    <dbReference type="NCBI Taxonomy" id="1614636"/>
    <lineage>
        <taxon>Bacteria</taxon>
        <taxon>Pseudomonadati</taxon>
        <taxon>Pseudomonadota</taxon>
        <taxon>Alphaproteobacteria</taxon>
        <taxon>Sphingomonadales</taxon>
        <taxon>Sphingosinicellaceae</taxon>
        <taxon>Sandarakinorhabdus</taxon>
    </lineage>
</organism>
<gene>
    <name evidence="2" type="ORF">GCM10011529_00570</name>
</gene>
<proteinExistence type="predicted"/>
<evidence type="ECO:0008006" key="4">
    <source>
        <dbReference type="Google" id="ProtNLM"/>
    </source>
</evidence>
<dbReference type="Proteomes" id="UP000635071">
    <property type="component" value="Unassembled WGS sequence"/>
</dbReference>
<reference evidence="2" key="1">
    <citation type="journal article" date="2014" name="Int. J. Syst. Evol. Microbiol.">
        <title>Complete genome sequence of Corynebacterium casei LMG S-19264T (=DSM 44701T), isolated from a smear-ripened cheese.</title>
        <authorList>
            <consortium name="US DOE Joint Genome Institute (JGI-PGF)"/>
            <person name="Walter F."/>
            <person name="Albersmeier A."/>
            <person name="Kalinowski J."/>
            <person name="Ruckert C."/>
        </authorList>
    </citation>
    <scope>NUCLEOTIDE SEQUENCE</scope>
    <source>
        <strain evidence="2">CGMCC 1.15519</strain>
    </source>
</reference>
<name>A0A917E3S9_9SPHN</name>
<dbReference type="InterPro" id="IPR029063">
    <property type="entry name" value="SAM-dependent_MTases_sf"/>
</dbReference>
<keyword evidence="1" id="KW-0472">Membrane</keyword>
<protein>
    <recommendedName>
        <fullName evidence="4">Class I SAM-dependent methyltransferase</fullName>
    </recommendedName>
</protein>
<dbReference type="EMBL" id="BMJM01000001">
    <property type="protein sequence ID" value="GGD98404.1"/>
    <property type="molecule type" value="Genomic_DNA"/>
</dbReference>
<keyword evidence="1" id="KW-1133">Transmembrane helix</keyword>
<keyword evidence="1" id="KW-0812">Transmembrane</keyword>